<dbReference type="InterPro" id="IPR051541">
    <property type="entry name" value="PTS_SugarTrans_NitroReg"/>
</dbReference>
<protein>
    <submittedName>
        <fullName evidence="2">PTS lactose transporter subunit IIC</fullName>
    </submittedName>
</protein>
<dbReference type="PANTHER" id="PTHR47738:SF1">
    <property type="entry name" value="NITROGEN REGULATORY PROTEIN"/>
    <property type="match status" value="1"/>
</dbReference>
<reference evidence="2 3" key="1">
    <citation type="submission" date="2017-08" db="EMBL/GenBank/DDBJ databases">
        <title>Infants hospitalized years apart are colonized by the same room-sourced microbial strains.</title>
        <authorList>
            <person name="Brooks B."/>
            <person name="Olm M.R."/>
            <person name="Firek B.A."/>
            <person name="Baker R."/>
            <person name="Thomas B.C."/>
            <person name="Morowitz M.J."/>
            <person name="Banfield J.F."/>
        </authorList>
    </citation>
    <scope>NUCLEOTIDE SEQUENCE [LARGE SCALE GENOMIC DNA]</scope>
    <source>
        <strain evidence="2">S2_005_001_R1_22</strain>
    </source>
</reference>
<proteinExistence type="predicted"/>
<name>A0A2W5QVU2_9SPHN</name>
<dbReference type="PROSITE" id="PS51094">
    <property type="entry name" value="PTS_EIIA_TYPE_2"/>
    <property type="match status" value="1"/>
</dbReference>
<evidence type="ECO:0000259" key="1">
    <source>
        <dbReference type="PROSITE" id="PS51094"/>
    </source>
</evidence>
<dbReference type="Pfam" id="PF00359">
    <property type="entry name" value="PTS_EIIA_2"/>
    <property type="match status" value="1"/>
</dbReference>
<dbReference type="InterPro" id="IPR016152">
    <property type="entry name" value="PTrfase/Anion_transptr"/>
</dbReference>
<dbReference type="AlphaFoldDB" id="A0A2W5QVU2"/>
<dbReference type="EMBL" id="QFQI01000002">
    <property type="protein sequence ID" value="PZQ62147.1"/>
    <property type="molecule type" value="Genomic_DNA"/>
</dbReference>
<dbReference type="SUPFAM" id="SSF55804">
    <property type="entry name" value="Phoshotransferase/anion transport protein"/>
    <property type="match status" value="1"/>
</dbReference>
<dbReference type="CDD" id="cd00211">
    <property type="entry name" value="PTS_IIA_fru"/>
    <property type="match status" value="1"/>
</dbReference>
<gene>
    <name evidence="2" type="ORF">DI544_05070</name>
</gene>
<dbReference type="Gene3D" id="3.40.930.10">
    <property type="entry name" value="Mannitol-specific EII, Chain A"/>
    <property type="match status" value="1"/>
</dbReference>
<dbReference type="PROSITE" id="PS00372">
    <property type="entry name" value="PTS_EIIA_TYPE_2_HIS"/>
    <property type="match status" value="1"/>
</dbReference>
<dbReference type="Proteomes" id="UP000249229">
    <property type="component" value="Unassembled WGS sequence"/>
</dbReference>
<dbReference type="PANTHER" id="PTHR47738">
    <property type="entry name" value="PTS SYSTEM FRUCTOSE-LIKE EIIA COMPONENT-RELATED"/>
    <property type="match status" value="1"/>
</dbReference>
<dbReference type="GO" id="GO:0030295">
    <property type="term" value="F:protein kinase activator activity"/>
    <property type="evidence" value="ECO:0007669"/>
    <property type="project" value="TreeGrafter"/>
</dbReference>
<evidence type="ECO:0000313" key="2">
    <source>
        <dbReference type="EMBL" id="PZQ62147.1"/>
    </source>
</evidence>
<organism evidence="2 3">
    <name type="scientific">Sphingomonas taxi</name>
    <dbReference type="NCBI Taxonomy" id="1549858"/>
    <lineage>
        <taxon>Bacteria</taxon>
        <taxon>Pseudomonadati</taxon>
        <taxon>Pseudomonadota</taxon>
        <taxon>Alphaproteobacteria</taxon>
        <taxon>Sphingomonadales</taxon>
        <taxon>Sphingomonadaceae</taxon>
        <taxon>Sphingomonas</taxon>
    </lineage>
</organism>
<dbReference type="InterPro" id="IPR002178">
    <property type="entry name" value="PTS_EIIA_type-2_dom"/>
</dbReference>
<evidence type="ECO:0000313" key="3">
    <source>
        <dbReference type="Proteomes" id="UP000249229"/>
    </source>
</evidence>
<comment type="caution">
    <text evidence="2">The sequence shown here is derived from an EMBL/GenBank/DDBJ whole genome shotgun (WGS) entry which is preliminary data.</text>
</comment>
<accession>A0A2W5QVU2</accession>
<sequence length="155" mass="15926">MSDLSDLLVPELIVIGLPAATRKALFSQIGALVAPVLGVDARVAAEALAAREKEGSTGFGDGVAIPHARVPGVARIAVAVARLAQPLDFAAPDDAPVDVVVAMFTPPHAGSEHLKALARVARRLRDRGLLAKLRGAGSPDAIYALLTADESRDAA</sequence>
<feature type="domain" description="PTS EIIA type-2" evidence="1">
    <location>
        <begin position="6"/>
        <end position="149"/>
    </location>
</feature>